<name>A0A7G9Z791_9EURY</name>
<accession>A0A7G9Z791</accession>
<dbReference type="AlphaFoldDB" id="A0A7G9Z791"/>
<evidence type="ECO:0000313" key="2">
    <source>
        <dbReference type="EMBL" id="QNO56160.1"/>
    </source>
</evidence>
<dbReference type="EMBL" id="MT631646">
    <property type="protein sequence ID" value="QNO56125.1"/>
    <property type="molecule type" value="Genomic_DNA"/>
</dbReference>
<dbReference type="EMBL" id="MT631648">
    <property type="protein sequence ID" value="QNO56160.1"/>
    <property type="molecule type" value="Genomic_DNA"/>
</dbReference>
<organism evidence="1">
    <name type="scientific">Candidatus Methanophaga sp. ANME-1 ERB7</name>
    <dbReference type="NCBI Taxonomy" id="2759913"/>
    <lineage>
        <taxon>Archaea</taxon>
        <taxon>Methanobacteriati</taxon>
        <taxon>Methanobacteriota</taxon>
        <taxon>Stenosarchaea group</taxon>
        <taxon>Methanomicrobia</taxon>
        <taxon>Candidatus Methanophagales</taxon>
        <taxon>Candidatus Methanophagaceae</taxon>
        <taxon>Candidatus Methanophaga</taxon>
    </lineage>
</organism>
<evidence type="ECO:0000313" key="1">
    <source>
        <dbReference type="EMBL" id="QNO56125.1"/>
    </source>
</evidence>
<gene>
    <name evidence="2" type="ORF">LLPGBHFJ_00003</name>
    <name evidence="1" type="ORF">PNCMNLLH_00003</name>
</gene>
<reference evidence="1" key="1">
    <citation type="submission" date="2020-06" db="EMBL/GenBank/DDBJ databases">
        <title>Unique genomic features of the anaerobic methanotrophic archaea.</title>
        <authorList>
            <person name="Chadwick G.L."/>
            <person name="Skennerton C.T."/>
            <person name="Laso-Perez R."/>
            <person name="Leu A.O."/>
            <person name="Speth D.R."/>
            <person name="Yu H."/>
            <person name="Morgan-Lang C."/>
            <person name="Hatzenpichler R."/>
            <person name="Goudeau D."/>
            <person name="Malmstrom R."/>
            <person name="Brazelton W.J."/>
            <person name="Woyke T."/>
            <person name="Hallam S.J."/>
            <person name="Tyson G.W."/>
            <person name="Wegener G."/>
            <person name="Boetius A."/>
            <person name="Orphan V."/>
        </authorList>
    </citation>
    <scope>NUCLEOTIDE SEQUENCE</scope>
</reference>
<protein>
    <submittedName>
        <fullName evidence="1">Uncharacterized protein</fullName>
    </submittedName>
</protein>
<sequence length="111" mass="12496">MGDSMQTEILEAAKEYLMENVGNLVSAGDIYFNRANNTWYVKIVVKTPKGIIPVGEVLFNSKGDIIDVPTKETLLHILKTRLTEEKESVILKVHAKDLTEIKRVVKDVQVL</sequence>
<proteinExistence type="predicted"/>